<evidence type="ECO:0000313" key="3">
    <source>
        <dbReference type="EMBL" id="PIV10197.1"/>
    </source>
</evidence>
<evidence type="ECO:0000256" key="2">
    <source>
        <dbReference type="SAM" id="MobiDB-lite"/>
    </source>
</evidence>
<feature type="coiled-coil region" evidence="1">
    <location>
        <begin position="73"/>
        <end position="107"/>
    </location>
</feature>
<protein>
    <recommendedName>
        <fullName evidence="5">DUF5320 domain-containing protein</fullName>
    </recommendedName>
</protein>
<keyword evidence="1" id="KW-0175">Coiled coil</keyword>
<feature type="compositionally biased region" description="Gly residues" evidence="2">
    <location>
        <begin position="8"/>
        <end position="20"/>
    </location>
</feature>
<name>A0A2M7BUE8_9BACT</name>
<reference evidence="4" key="1">
    <citation type="submission" date="2017-09" db="EMBL/GenBank/DDBJ databases">
        <title>Depth-based differentiation of microbial function through sediment-hosted aquifers and enrichment of novel symbionts in the deep terrestrial subsurface.</title>
        <authorList>
            <person name="Probst A.J."/>
            <person name="Ladd B."/>
            <person name="Jarett J.K."/>
            <person name="Geller-Mcgrath D.E."/>
            <person name="Sieber C.M.K."/>
            <person name="Emerson J.B."/>
            <person name="Anantharaman K."/>
            <person name="Thomas B.C."/>
            <person name="Malmstrom R."/>
            <person name="Stieglmeier M."/>
            <person name="Klingl A."/>
            <person name="Woyke T."/>
            <person name="Ryan C.M."/>
            <person name="Banfield J.F."/>
        </authorList>
    </citation>
    <scope>NUCLEOTIDE SEQUENCE [LARGE SCALE GENOMIC DNA]</scope>
</reference>
<dbReference type="Proteomes" id="UP000229894">
    <property type="component" value="Unassembled WGS sequence"/>
</dbReference>
<evidence type="ECO:0000256" key="1">
    <source>
        <dbReference type="SAM" id="Coils"/>
    </source>
</evidence>
<dbReference type="AlphaFoldDB" id="A0A2M7BUE8"/>
<evidence type="ECO:0008006" key="5">
    <source>
        <dbReference type="Google" id="ProtNLM"/>
    </source>
</evidence>
<dbReference type="EMBL" id="PEUX01000038">
    <property type="protein sequence ID" value="PIV10197.1"/>
    <property type="molecule type" value="Genomic_DNA"/>
</dbReference>
<gene>
    <name evidence="3" type="ORF">COS49_01865</name>
</gene>
<dbReference type="Pfam" id="PF17253">
    <property type="entry name" value="DUF5320"/>
    <property type="match status" value="1"/>
</dbReference>
<sequence length="108" mass="12146">MPAFNGTGPQGQGSRTGRGLGYCRPTGQTNQPGYRRGLGQGWFGRRLGRGFGFGRGWGYPYGGYPDRPDYPYEPTAKEEKEILAEELQGLKEETKRTETRLEELKNKK</sequence>
<feature type="region of interest" description="Disordered" evidence="2">
    <location>
        <begin position="1"/>
        <end position="37"/>
    </location>
</feature>
<accession>A0A2M7BUE8</accession>
<dbReference type="InterPro" id="IPR035205">
    <property type="entry name" value="DUF5320"/>
</dbReference>
<evidence type="ECO:0000313" key="4">
    <source>
        <dbReference type="Proteomes" id="UP000229894"/>
    </source>
</evidence>
<organism evidence="3 4">
    <name type="scientific">Candidatus Portnoybacteria bacterium CG03_land_8_20_14_0_80_41_10</name>
    <dbReference type="NCBI Taxonomy" id="1974808"/>
    <lineage>
        <taxon>Bacteria</taxon>
        <taxon>Candidatus Portnoyibacteriota</taxon>
    </lineage>
</organism>
<proteinExistence type="predicted"/>
<comment type="caution">
    <text evidence="3">The sequence shown here is derived from an EMBL/GenBank/DDBJ whole genome shotgun (WGS) entry which is preliminary data.</text>
</comment>